<dbReference type="EnsemblMetazoa" id="RPRC003521-RA">
    <property type="protein sequence ID" value="RPRC003521-PA"/>
    <property type="gene ID" value="RPRC003521"/>
</dbReference>
<evidence type="ECO:0000313" key="2">
    <source>
        <dbReference type="Proteomes" id="UP000015103"/>
    </source>
</evidence>
<proteinExistence type="predicted"/>
<protein>
    <submittedName>
        <fullName evidence="1">Uncharacterized protein</fullName>
    </submittedName>
</protein>
<dbReference type="VEuPathDB" id="VectorBase:RPRC003521"/>
<dbReference type="AlphaFoldDB" id="T1HHJ8"/>
<dbReference type="EMBL" id="ACPB03000885">
    <property type="status" value="NOT_ANNOTATED_CDS"/>
    <property type="molecule type" value="Genomic_DNA"/>
</dbReference>
<dbReference type="Proteomes" id="UP000015103">
    <property type="component" value="Unassembled WGS sequence"/>
</dbReference>
<name>T1HHJ8_RHOPR</name>
<accession>T1HHJ8</accession>
<evidence type="ECO:0000313" key="1">
    <source>
        <dbReference type="EnsemblMetazoa" id="RPRC003521-PA"/>
    </source>
</evidence>
<keyword evidence="2" id="KW-1185">Reference proteome</keyword>
<dbReference type="HOGENOM" id="CLU_1837574_0_0_1"/>
<dbReference type="InParanoid" id="T1HHJ8"/>
<reference evidence="1" key="1">
    <citation type="submission" date="2015-05" db="UniProtKB">
        <authorList>
            <consortium name="EnsemblMetazoa"/>
        </authorList>
    </citation>
    <scope>IDENTIFICATION</scope>
</reference>
<organism evidence="1 2">
    <name type="scientific">Rhodnius prolixus</name>
    <name type="common">Triatomid bug</name>
    <dbReference type="NCBI Taxonomy" id="13249"/>
    <lineage>
        <taxon>Eukaryota</taxon>
        <taxon>Metazoa</taxon>
        <taxon>Ecdysozoa</taxon>
        <taxon>Arthropoda</taxon>
        <taxon>Hexapoda</taxon>
        <taxon>Insecta</taxon>
        <taxon>Pterygota</taxon>
        <taxon>Neoptera</taxon>
        <taxon>Paraneoptera</taxon>
        <taxon>Hemiptera</taxon>
        <taxon>Heteroptera</taxon>
        <taxon>Panheteroptera</taxon>
        <taxon>Cimicomorpha</taxon>
        <taxon>Reduviidae</taxon>
        <taxon>Triatominae</taxon>
        <taxon>Rhodnius</taxon>
    </lineage>
</organism>
<sequence length="140" mass="15263">MGSVWWASILLHCLVKHVCCCTPASAQCSIPAAVDMLPFKSIVVPNNVPVVFFSATFAVSSTTNGVSFNLCLLKSAKQESPAILKIVIKRQDPVSWNIVIIINHPLQLIDPIIALLQFSADGRLVWLGVVDIVQLLLDTR</sequence>